<comment type="caution">
    <text evidence="2">The sequence shown here is derived from an EMBL/GenBank/DDBJ whole genome shotgun (WGS) entry which is preliminary data.</text>
</comment>
<keyword evidence="1" id="KW-0812">Transmembrane</keyword>
<sequence length="267" mass="30374">MTNNIFYQKQKIYFKPLTFLLIISILNLTGCTATKPYHVTNFFIDDSIHESIKKRIAVLPFENLTQSKQAIGLVTDEFNLQLGKLGNFDLVERIKIEEIFKEQDFCKDRIDEATAVKIGKMLGAQLIVLGVITKYSSYGHEQQVTNTQQSTPIPVVIEGKRSSQREEKKEEEVGLLDAIIIVGAVVTVIGASYILFFQPSSEVGISTRIIDVETGKQLWQARDTFKGNRPSIKKLVETKEERKRLRKDIDFLTRMLCQKLAETLGEK</sequence>
<dbReference type="STRING" id="1817895.AUJ95_01660"/>
<gene>
    <name evidence="2" type="ORF">AUJ95_01660</name>
</gene>
<dbReference type="Proteomes" id="UP000183085">
    <property type="component" value="Unassembled WGS sequence"/>
</dbReference>
<evidence type="ECO:0008006" key="4">
    <source>
        <dbReference type="Google" id="ProtNLM"/>
    </source>
</evidence>
<protein>
    <recommendedName>
        <fullName evidence="4">FlgO domain-containing protein</fullName>
    </recommendedName>
</protein>
<evidence type="ECO:0000256" key="1">
    <source>
        <dbReference type="SAM" id="Phobius"/>
    </source>
</evidence>
<reference evidence="2 3" key="1">
    <citation type="journal article" date="2016" name="Environ. Microbiol.">
        <title>Genomic resolution of a cold subsurface aquifer community provides metabolic insights for novel microbes adapted to high CO concentrations.</title>
        <authorList>
            <person name="Probst A.J."/>
            <person name="Castelle C.J."/>
            <person name="Singh A."/>
            <person name="Brown C.T."/>
            <person name="Anantharaman K."/>
            <person name="Sharon I."/>
            <person name="Hug L.A."/>
            <person name="Burstein D."/>
            <person name="Emerson J.B."/>
            <person name="Thomas B.C."/>
            <person name="Banfield J.F."/>
        </authorList>
    </citation>
    <scope>NUCLEOTIDE SEQUENCE [LARGE SCALE GENOMIC DNA]</scope>
    <source>
        <strain evidence="2">CG2_30_40_21</strain>
    </source>
</reference>
<accession>A0A1J5E2D6</accession>
<organism evidence="2 3">
    <name type="scientific">Candidatus Desantisbacteria bacterium CG2_30_40_21</name>
    <dbReference type="NCBI Taxonomy" id="1817895"/>
    <lineage>
        <taxon>Bacteria</taxon>
        <taxon>Candidatus Desantisiibacteriota</taxon>
    </lineage>
</organism>
<feature type="transmembrane region" description="Helical" evidence="1">
    <location>
        <begin position="173"/>
        <end position="196"/>
    </location>
</feature>
<proteinExistence type="predicted"/>
<dbReference type="InterPro" id="IPR005534">
    <property type="entry name" value="Curli_assmbl/transp-comp_CsgG"/>
</dbReference>
<dbReference type="EMBL" id="MNYI01000046">
    <property type="protein sequence ID" value="OIP42501.1"/>
    <property type="molecule type" value="Genomic_DNA"/>
</dbReference>
<dbReference type="Gene3D" id="3.40.50.10610">
    <property type="entry name" value="ABC-type transport auxiliary lipoprotein component"/>
    <property type="match status" value="1"/>
</dbReference>
<dbReference type="GO" id="GO:0030288">
    <property type="term" value="C:outer membrane-bounded periplasmic space"/>
    <property type="evidence" value="ECO:0007669"/>
    <property type="project" value="InterPro"/>
</dbReference>
<dbReference type="Pfam" id="PF03783">
    <property type="entry name" value="CsgG"/>
    <property type="match status" value="1"/>
</dbReference>
<dbReference type="AlphaFoldDB" id="A0A1J5E2D6"/>
<keyword evidence="1" id="KW-1133">Transmembrane helix</keyword>
<feature type="transmembrane region" description="Helical" evidence="1">
    <location>
        <begin position="12"/>
        <end position="30"/>
    </location>
</feature>
<name>A0A1J5E2D6_9BACT</name>
<keyword evidence="1" id="KW-0472">Membrane</keyword>
<evidence type="ECO:0000313" key="3">
    <source>
        <dbReference type="Proteomes" id="UP000183085"/>
    </source>
</evidence>
<evidence type="ECO:0000313" key="2">
    <source>
        <dbReference type="EMBL" id="OIP42501.1"/>
    </source>
</evidence>